<protein>
    <submittedName>
        <fullName evidence="1">Uncharacterized protein</fullName>
    </submittedName>
</protein>
<organism evidence="1">
    <name type="scientific">marine sediment metagenome</name>
    <dbReference type="NCBI Taxonomy" id="412755"/>
    <lineage>
        <taxon>unclassified sequences</taxon>
        <taxon>metagenomes</taxon>
        <taxon>ecological metagenomes</taxon>
    </lineage>
</organism>
<dbReference type="AlphaFoldDB" id="A0A1B6NVN0"/>
<gene>
    <name evidence="1" type="ORF">MGSAQ_001082</name>
</gene>
<comment type="caution">
    <text evidence="1">The sequence shown here is derived from an EMBL/GenBank/DDBJ whole genome shotgun (WGS) entry which is preliminary data.</text>
</comment>
<accession>A0A1B6NVN0</accession>
<feature type="non-terminal residue" evidence="1">
    <location>
        <position position="1"/>
    </location>
</feature>
<reference evidence="1" key="1">
    <citation type="submission" date="2013-11" db="EMBL/GenBank/DDBJ databases">
        <title>Microbial diversity, functional groups and degradation webs in Northern and Southern Mediterranean and Red Sea marine crude oil polluted sites.</title>
        <authorList>
            <person name="Daffonchio D."/>
            <person name="Mapelli F."/>
            <person name="Ferrer M."/>
            <person name="Richter M."/>
            <person name="Cherif A."/>
            <person name="Malkawi H.I."/>
            <person name="Yakimov M.M."/>
            <person name="Abdel-Fattah Y.R."/>
            <person name="Blaghen M."/>
            <person name="Golyshin P.N."/>
            <person name="Kalogerakis N."/>
            <person name="Boon N."/>
            <person name="Magagnini M."/>
            <person name="Fava F."/>
        </authorList>
    </citation>
    <scope>NUCLEOTIDE SEQUENCE</scope>
</reference>
<sequence length="21" mass="2301">DESAKAAAVEEIFMGVFLFIL</sequence>
<evidence type="ECO:0000313" key="1">
    <source>
        <dbReference type="EMBL" id="KTF07423.1"/>
    </source>
</evidence>
<proteinExistence type="predicted"/>
<name>A0A1B6NVN0_9ZZZZ</name>
<dbReference type="EMBL" id="AYSL01000553">
    <property type="protein sequence ID" value="KTF07423.1"/>
    <property type="molecule type" value="Genomic_DNA"/>
</dbReference>